<dbReference type="AlphaFoldDB" id="A0A2K1QHL4"/>
<comment type="subcellular location">
    <subcellularLocation>
        <location evidence="1">Membrane</location>
        <topology evidence="1">Multi-pass membrane protein</topology>
    </subcellularLocation>
</comment>
<dbReference type="Proteomes" id="UP000243797">
    <property type="component" value="Unassembled WGS sequence"/>
</dbReference>
<evidence type="ECO:0000313" key="9">
    <source>
        <dbReference type="Proteomes" id="UP000243797"/>
    </source>
</evidence>
<dbReference type="OrthoDB" id="3923077at2759"/>
<evidence type="ECO:0000256" key="6">
    <source>
        <dbReference type="SAM" id="Phobius"/>
    </source>
</evidence>
<dbReference type="InterPro" id="IPR052337">
    <property type="entry name" value="SAT4-like"/>
</dbReference>
<feature type="transmembrane region" description="Helical" evidence="6">
    <location>
        <begin position="37"/>
        <end position="59"/>
    </location>
</feature>
<accession>A0A2K1QHL4</accession>
<evidence type="ECO:0000256" key="3">
    <source>
        <dbReference type="ARBA" id="ARBA00022989"/>
    </source>
</evidence>
<dbReference type="PANTHER" id="PTHR33048:SF96">
    <property type="entry name" value="INTEGRAL MEMBRANE PROTEIN"/>
    <property type="match status" value="1"/>
</dbReference>
<reference evidence="8 9" key="1">
    <citation type="submission" date="2017-06" db="EMBL/GenBank/DDBJ databases">
        <title>Draft genome sequence of a variant of Elsinoe murrayae.</title>
        <authorList>
            <person name="Cheng Q."/>
        </authorList>
    </citation>
    <scope>NUCLEOTIDE SEQUENCE [LARGE SCALE GENOMIC DNA]</scope>
    <source>
        <strain evidence="8 9">CQ-2017a</strain>
    </source>
</reference>
<sequence>MALDNMGRVFLTNDPDTSVFADHMDIHHYYFADRRSFALAVLILFTFASTFTIALRIYTRTRLIKAFGPDDWVMVVAQLGFFHYLGFQFAEIVFGTGLHRSKLTIDNAERGLKYWYLCALSYSLTTVFVKVAIGLFLLRFTTNRIQTGMIWAINISCVVVGLGYFIFLSLTCYPFAFYWDLDPNATGYCFTPKVWLDVGYAMAACNVVADSVFAIIPMVIVWNTTMKRKTKVGVCILLGMGSVAVVGTIVRTVYGHTFSQYKNEFLFETCLIAILSTVELGLGITAANIATLRPLFREVRQWTKSTRGSSRLATQTMPNSANIRWVTAFNVDGGTEDRGLVGYCETVSPNESHKTMKSIVTGRESMSEMPDLVFAGADVVEKGGYELEELDFGERGLR</sequence>
<evidence type="ECO:0000259" key="7">
    <source>
        <dbReference type="Pfam" id="PF20684"/>
    </source>
</evidence>
<dbReference type="EMBL" id="NKHZ01000086">
    <property type="protein sequence ID" value="PNS14421.1"/>
    <property type="molecule type" value="Genomic_DNA"/>
</dbReference>
<dbReference type="STRING" id="2082308.A0A2K1QHL4"/>
<keyword evidence="2 6" id="KW-0812">Transmembrane</keyword>
<name>A0A2K1QHL4_9PEZI</name>
<feature type="transmembrane region" description="Helical" evidence="6">
    <location>
        <begin position="234"/>
        <end position="254"/>
    </location>
</feature>
<proteinExistence type="inferred from homology"/>
<feature type="transmembrane region" description="Helical" evidence="6">
    <location>
        <begin position="199"/>
        <end position="222"/>
    </location>
</feature>
<evidence type="ECO:0000256" key="5">
    <source>
        <dbReference type="ARBA" id="ARBA00038359"/>
    </source>
</evidence>
<evidence type="ECO:0000256" key="4">
    <source>
        <dbReference type="ARBA" id="ARBA00023136"/>
    </source>
</evidence>
<protein>
    <recommendedName>
        <fullName evidence="7">Rhodopsin domain-containing protein</fullName>
    </recommendedName>
</protein>
<evidence type="ECO:0000256" key="2">
    <source>
        <dbReference type="ARBA" id="ARBA00022692"/>
    </source>
</evidence>
<comment type="similarity">
    <text evidence="5">Belongs to the SAT4 family.</text>
</comment>
<dbReference type="Pfam" id="PF20684">
    <property type="entry name" value="Fung_rhodopsin"/>
    <property type="match status" value="1"/>
</dbReference>
<gene>
    <name evidence="8" type="ORF">CAC42_3707</name>
</gene>
<evidence type="ECO:0000313" key="8">
    <source>
        <dbReference type="EMBL" id="PNS14421.1"/>
    </source>
</evidence>
<feature type="transmembrane region" description="Helical" evidence="6">
    <location>
        <begin position="114"/>
        <end position="138"/>
    </location>
</feature>
<feature type="transmembrane region" description="Helical" evidence="6">
    <location>
        <begin position="266"/>
        <end position="290"/>
    </location>
</feature>
<keyword evidence="4 6" id="KW-0472">Membrane</keyword>
<keyword evidence="3 6" id="KW-1133">Transmembrane helix</keyword>
<evidence type="ECO:0000256" key="1">
    <source>
        <dbReference type="ARBA" id="ARBA00004141"/>
    </source>
</evidence>
<dbReference type="GO" id="GO:0016020">
    <property type="term" value="C:membrane"/>
    <property type="evidence" value="ECO:0007669"/>
    <property type="project" value="UniProtKB-SubCell"/>
</dbReference>
<comment type="caution">
    <text evidence="8">The sequence shown here is derived from an EMBL/GenBank/DDBJ whole genome shotgun (WGS) entry which is preliminary data.</text>
</comment>
<dbReference type="InterPro" id="IPR049326">
    <property type="entry name" value="Rhodopsin_dom_fungi"/>
</dbReference>
<feature type="transmembrane region" description="Helical" evidence="6">
    <location>
        <begin position="150"/>
        <end position="179"/>
    </location>
</feature>
<feature type="domain" description="Rhodopsin" evidence="7">
    <location>
        <begin position="55"/>
        <end position="297"/>
    </location>
</feature>
<organism evidence="8 9">
    <name type="scientific">Sphaceloma murrayae</name>
    <dbReference type="NCBI Taxonomy" id="2082308"/>
    <lineage>
        <taxon>Eukaryota</taxon>
        <taxon>Fungi</taxon>
        <taxon>Dikarya</taxon>
        <taxon>Ascomycota</taxon>
        <taxon>Pezizomycotina</taxon>
        <taxon>Dothideomycetes</taxon>
        <taxon>Dothideomycetidae</taxon>
        <taxon>Myriangiales</taxon>
        <taxon>Elsinoaceae</taxon>
        <taxon>Sphaceloma</taxon>
    </lineage>
</organism>
<dbReference type="InParanoid" id="A0A2K1QHL4"/>
<dbReference type="PANTHER" id="PTHR33048">
    <property type="entry name" value="PTH11-LIKE INTEGRAL MEMBRANE PROTEIN (AFU_ORTHOLOGUE AFUA_5G11245)"/>
    <property type="match status" value="1"/>
</dbReference>
<feature type="transmembrane region" description="Helical" evidence="6">
    <location>
        <begin position="71"/>
        <end position="94"/>
    </location>
</feature>
<keyword evidence="9" id="KW-1185">Reference proteome</keyword>